<protein>
    <submittedName>
        <fullName evidence="1">Uncharacterized protein</fullName>
    </submittedName>
</protein>
<accession>A0ACB8T1T8</accession>
<proteinExistence type="predicted"/>
<dbReference type="Proteomes" id="UP000814140">
    <property type="component" value="Unassembled WGS sequence"/>
</dbReference>
<name>A0ACB8T1T8_9AGAM</name>
<organism evidence="1 2">
    <name type="scientific">Artomyces pyxidatus</name>
    <dbReference type="NCBI Taxonomy" id="48021"/>
    <lineage>
        <taxon>Eukaryota</taxon>
        <taxon>Fungi</taxon>
        <taxon>Dikarya</taxon>
        <taxon>Basidiomycota</taxon>
        <taxon>Agaricomycotina</taxon>
        <taxon>Agaricomycetes</taxon>
        <taxon>Russulales</taxon>
        <taxon>Auriscalpiaceae</taxon>
        <taxon>Artomyces</taxon>
    </lineage>
</organism>
<evidence type="ECO:0000313" key="1">
    <source>
        <dbReference type="EMBL" id="KAI0062111.1"/>
    </source>
</evidence>
<evidence type="ECO:0000313" key="2">
    <source>
        <dbReference type="Proteomes" id="UP000814140"/>
    </source>
</evidence>
<reference evidence="1" key="2">
    <citation type="journal article" date="2022" name="New Phytol.">
        <title>Evolutionary transition to the ectomycorrhizal habit in the genomes of a hyperdiverse lineage of mushroom-forming fungi.</title>
        <authorList>
            <person name="Looney B."/>
            <person name="Miyauchi S."/>
            <person name="Morin E."/>
            <person name="Drula E."/>
            <person name="Courty P.E."/>
            <person name="Kohler A."/>
            <person name="Kuo A."/>
            <person name="LaButti K."/>
            <person name="Pangilinan J."/>
            <person name="Lipzen A."/>
            <person name="Riley R."/>
            <person name="Andreopoulos W."/>
            <person name="He G."/>
            <person name="Johnson J."/>
            <person name="Nolan M."/>
            <person name="Tritt A."/>
            <person name="Barry K.W."/>
            <person name="Grigoriev I.V."/>
            <person name="Nagy L.G."/>
            <person name="Hibbett D."/>
            <person name="Henrissat B."/>
            <person name="Matheny P.B."/>
            <person name="Labbe J."/>
            <person name="Martin F.M."/>
        </authorList>
    </citation>
    <scope>NUCLEOTIDE SEQUENCE</scope>
    <source>
        <strain evidence="1">HHB10654</strain>
    </source>
</reference>
<reference evidence="1" key="1">
    <citation type="submission" date="2021-03" db="EMBL/GenBank/DDBJ databases">
        <authorList>
            <consortium name="DOE Joint Genome Institute"/>
            <person name="Ahrendt S."/>
            <person name="Looney B.P."/>
            <person name="Miyauchi S."/>
            <person name="Morin E."/>
            <person name="Drula E."/>
            <person name="Courty P.E."/>
            <person name="Chicoki N."/>
            <person name="Fauchery L."/>
            <person name="Kohler A."/>
            <person name="Kuo A."/>
            <person name="Labutti K."/>
            <person name="Pangilinan J."/>
            <person name="Lipzen A."/>
            <person name="Riley R."/>
            <person name="Andreopoulos W."/>
            <person name="He G."/>
            <person name="Johnson J."/>
            <person name="Barry K.W."/>
            <person name="Grigoriev I.V."/>
            <person name="Nagy L."/>
            <person name="Hibbett D."/>
            <person name="Henrissat B."/>
            <person name="Matheny P.B."/>
            <person name="Labbe J."/>
            <person name="Martin F."/>
        </authorList>
    </citation>
    <scope>NUCLEOTIDE SEQUENCE</scope>
    <source>
        <strain evidence="1">HHB10654</strain>
    </source>
</reference>
<keyword evidence="2" id="KW-1185">Reference proteome</keyword>
<comment type="caution">
    <text evidence="1">The sequence shown here is derived from an EMBL/GenBank/DDBJ whole genome shotgun (WGS) entry which is preliminary data.</text>
</comment>
<dbReference type="EMBL" id="MU277209">
    <property type="protein sequence ID" value="KAI0062111.1"/>
    <property type="molecule type" value="Genomic_DNA"/>
</dbReference>
<sequence>MDPVSSLDNYPATVTPAELALLDSLAPSGTKRSLQGRRRREPKYVEFHPDDDPSLYEPTLFEHPDEYVPYEDWEGRIIYWGLSPIIPQGELGAGQVDYGDTQRLMTRRMASNLYSSWSSSELTETPEQQFVNYLVEKQITKLQSMDLGDLPQRDYTLKMVVDQVKDANGHDRIWREFRVSGGLSIAALADKVLTPLMGWVRNYHAHAFTVHKDGAVYGPTESRAIDMMHPQSIGWGAVPETSNRGVWTLAHLLQAEGETMLWLYDYGDRWTHLITVEEIAPVSTSTGKVAVLDGAGACPREDCGGHDDWVEEIEKLQSPDPRVRAEVLANIQHALNYKHQTIGASFDPDNFDLVQARARVHAALASPDSVWSGPKSFVHPITKEGMRGNPGTLPDRLKKGQTLERTWDGDGRFMQEVTSSNRDKKLGACCWTCGTPHGLSACSACRKTMYCGSECQRLHWKAGHKLQCKSRK</sequence>
<gene>
    <name evidence="1" type="ORF">BV25DRAFT_693414</name>
</gene>